<keyword evidence="2" id="KW-1185">Reference proteome</keyword>
<sequence>MSEIVITTLAERPDIVDGHDHAVYVEPNVWVRHDLGQNPN</sequence>
<organism evidence="1 2">
    <name type="scientific">Kribbella caucasensis</name>
    <dbReference type="NCBI Taxonomy" id="2512215"/>
    <lineage>
        <taxon>Bacteria</taxon>
        <taxon>Bacillati</taxon>
        <taxon>Actinomycetota</taxon>
        <taxon>Actinomycetes</taxon>
        <taxon>Propionibacteriales</taxon>
        <taxon>Kribbellaceae</taxon>
        <taxon>Kribbella</taxon>
    </lineage>
</organism>
<name>A0A4R6KCM0_9ACTN</name>
<proteinExistence type="predicted"/>
<accession>A0A4R6KCM0</accession>
<evidence type="ECO:0000313" key="1">
    <source>
        <dbReference type="EMBL" id="TDO47949.1"/>
    </source>
</evidence>
<dbReference type="RefSeq" id="WP_255513000.1">
    <property type="nucleotide sequence ID" value="NZ_SNWQ01000008.1"/>
</dbReference>
<protein>
    <submittedName>
        <fullName evidence="1">Uncharacterized protein</fullName>
    </submittedName>
</protein>
<dbReference type="Proteomes" id="UP000295388">
    <property type="component" value="Unassembled WGS sequence"/>
</dbReference>
<dbReference type="AlphaFoldDB" id="A0A4R6KCM0"/>
<dbReference type="EMBL" id="SNWQ01000008">
    <property type="protein sequence ID" value="TDO47949.1"/>
    <property type="molecule type" value="Genomic_DNA"/>
</dbReference>
<evidence type="ECO:0000313" key="2">
    <source>
        <dbReference type="Proteomes" id="UP000295388"/>
    </source>
</evidence>
<comment type="caution">
    <text evidence="1">The sequence shown here is derived from an EMBL/GenBank/DDBJ whole genome shotgun (WGS) entry which is preliminary data.</text>
</comment>
<reference evidence="1 2" key="1">
    <citation type="submission" date="2019-03" db="EMBL/GenBank/DDBJ databases">
        <title>Genomic Encyclopedia of Type Strains, Phase III (KMG-III): the genomes of soil and plant-associated and newly described type strains.</title>
        <authorList>
            <person name="Whitman W."/>
        </authorList>
    </citation>
    <scope>NUCLEOTIDE SEQUENCE [LARGE SCALE GENOMIC DNA]</scope>
    <source>
        <strain evidence="1 2">VKM Ac-2527</strain>
    </source>
</reference>
<gene>
    <name evidence="1" type="ORF">EV643_108265</name>
</gene>